<keyword evidence="2" id="KW-1185">Reference proteome</keyword>
<accession>L9W5X9</accession>
<organism evidence="1 2">
    <name type="scientific">Natronorubrum sulfidifaciens JCM 14089</name>
    <dbReference type="NCBI Taxonomy" id="1230460"/>
    <lineage>
        <taxon>Archaea</taxon>
        <taxon>Methanobacteriati</taxon>
        <taxon>Methanobacteriota</taxon>
        <taxon>Stenosarchaea group</taxon>
        <taxon>Halobacteria</taxon>
        <taxon>Halobacteriales</taxon>
        <taxon>Natrialbaceae</taxon>
        <taxon>Natronorubrum</taxon>
    </lineage>
</organism>
<dbReference type="AlphaFoldDB" id="L9W5X9"/>
<evidence type="ECO:0000313" key="1">
    <source>
        <dbReference type="EMBL" id="ELY44676.1"/>
    </source>
</evidence>
<dbReference type="EMBL" id="AOHX01000038">
    <property type="protein sequence ID" value="ELY44676.1"/>
    <property type="molecule type" value="Genomic_DNA"/>
</dbReference>
<reference evidence="1 2" key="1">
    <citation type="journal article" date="2014" name="PLoS Genet.">
        <title>Phylogenetically driven sequencing of extremely halophilic archaea reveals strategies for static and dynamic osmo-response.</title>
        <authorList>
            <person name="Becker E.A."/>
            <person name="Seitzer P.M."/>
            <person name="Tritt A."/>
            <person name="Larsen D."/>
            <person name="Krusor M."/>
            <person name="Yao A.I."/>
            <person name="Wu D."/>
            <person name="Madern D."/>
            <person name="Eisen J.A."/>
            <person name="Darling A.E."/>
            <person name="Facciotti M.T."/>
        </authorList>
    </citation>
    <scope>NUCLEOTIDE SEQUENCE [LARGE SCALE GENOMIC DNA]</scope>
    <source>
        <strain evidence="1 2">JCM 14089</strain>
    </source>
</reference>
<dbReference type="Proteomes" id="UP000011661">
    <property type="component" value="Unassembled WGS sequence"/>
</dbReference>
<sequence length="87" mass="9874">MGTTGAVSEEVVDGSVEETKQEAGCRTLPRLRWVEEVALERRLDAGVNLDQIEFRVPERGFIPKRSRIARLDIGIVFIDEEIPEYIC</sequence>
<evidence type="ECO:0000313" key="2">
    <source>
        <dbReference type="Proteomes" id="UP000011661"/>
    </source>
</evidence>
<gene>
    <name evidence="1" type="ORF">C495_09849</name>
</gene>
<proteinExistence type="predicted"/>
<comment type="caution">
    <text evidence="1">The sequence shown here is derived from an EMBL/GenBank/DDBJ whole genome shotgun (WGS) entry which is preliminary data.</text>
</comment>
<protein>
    <submittedName>
        <fullName evidence="1">Uncharacterized protein</fullName>
    </submittedName>
</protein>
<name>L9W5X9_9EURY</name>